<dbReference type="RefSeq" id="WP_176847363.1">
    <property type="nucleotide sequence ID" value="NZ_CP061498.1"/>
</dbReference>
<evidence type="ECO:0000313" key="2">
    <source>
        <dbReference type="Proteomes" id="UP000198539"/>
    </source>
</evidence>
<dbReference type="Proteomes" id="UP000198539">
    <property type="component" value="Unassembled WGS sequence"/>
</dbReference>
<name>A0A1H3FP76_9RHOB</name>
<organism evidence="1 2">
    <name type="scientific">Roseicitreum antarcticum</name>
    <dbReference type="NCBI Taxonomy" id="564137"/>
    <lineage>
        <taxon>Bacteria</taxon>
        <taxon>Pseudomonadati</taxon>
        <taxon>Pseudomonadota</taxon>
        <taxon>Alphaproteobacteria</taxon>
        <taxon>Rhodobacterales</taxon>
        <taxon>Paracoccaceae</taxon>
        <taxon>Roseicitreum</taxon>
    </lineage>
</organism>
<protein>
    <submittedName>
        <fullName evidence="1">Uncharacterized protein</fullName>
    </submittedName>
</protein>
<dbReference type="EMBL" id="FNOM01000043">
    <property type="protein sequence ID" value="SDX91934.1"/>
    <property type="molecule type" value="Genomic_DNA"/>
</dbReference>
<dbReference type="STRING" id="564137.SAMN04488238_1439"/>
<gene>
    <name evidence="1" type="ORF">SAMN04488238_1439</name>
</gene>
<reference evidence="1 2" key="1">
    <citation type="submission" date="2016-10" db="EMBL/GenBank/DDBJ databases">
        <authorList>
            <person name="de Groot N.N."/>
        </authorList>
    </citation>
    <scope>NUCLEOTIDE SEQUENCE [LARGE SCALE GENOMIC DNA]</scope>
    <source>
        <strain evidence="1 2">CGMCC 1.8894</strain>
    </source>
</reference>
<proteinExistence type="predicted"/>
<accession>A0A1H3FP76</accession>
<dbReference type="AlphaFoldDB" id="A0A1H3FP76"/>
<evidence type="ECO:0000313" key="1">
    <source>
        <dbReference type="EMBL" id="SDX91934.1"/>
    </source>
</evidence>
<sequence length="50" mass="5227">MILTIVLLIAGADGPMAVAWFAGVEPCEMIRVMLSGHGISGECVLIGERV</sequence>
<keyword evidence="2" id="KW-1185">Reference proteome</keyword>